<dbReference type="Gene3D" id="1.10.1660.10">
    <property type="match status" value="1"/>
</dbReference>
<dbReference type="CDD" id="cd01106">
    <property type="entry name" value="HTH_TipAL-Mta"/>
    <property type="match status" value="1"/>
</dbReference>
<evidence type="ECO:0000313" key="7">
    <source>
        <dbReference type="Proteomes" id="UP001180840"/>
    </source>
</evidence>
<proteinExistence type="predicted"/>
<dbReference type="InterPro" id="IPR012925">
    <property type="entry name" value="TipAS_dom"/>
</dbReference>
<evidence type="ECO:0000259" key="5">
    <source>
        <dbReference type="PROSITE" id="PS50937"/>
    </source>
</evidence>
<gene>
    <name evidence="6" type="ORF">J2S39_001923</name>
</gene>
<dbReference type="GO" id="GO:0003677">
    <property type="term" value="F:DNA binding"/>
    <property type="evidence" value="ECO:0007669"/>
    <property type="project" value="UniProtKB-KW"/>
</dbReference>
<dbReference type="PANTHER" id="PTHR30204">
    <property type="entry name" value="REDOX-CYCLING DRUG-SENSING TRANSCRIPTIONAL ACTIVATOR SOXR"/>
    <property type="match status" value="1"/>
</dbReference>
<dbReference type="Pfam" id="PF13411">
    <property type="entry name" value="MerR_1"/>
    <property type="match status" value="1"/>
</dbReference>
<protein>
    <submittedName>
        <fullName evidence="6">DNA-binding transcriptional MerR regulator</fullName>
    </submittedName>
</protein>
<evidence type="ECO:0000256" key="2">
    <source>
        <dbReference type="ARBA" id="ARBA00023125"/>
    </source>
</evidence>
<dbReference type="Proteomes" id="UP001180840">
    <property type="component" value="Unassembled WGS sequence"/>
</dbReference>
<evidence type="ECO:0000256" key="3">
    <source>
        <dbReference type="ARBA" id="ARBA00023159"/>
    </source>
</evidence>
<comment type="caution">
    <text evidence="6">The sequence shown here is derived from an EMBL/GenBank/DDBJ whole genome shotgun (WGS) entry which is preliminary data.</text>
</comment>
<dbReference type="Gene3D" id="1.10.490.50">
    <property type="entry name" value="Antibiotic binding domain of TipA-like multidrug resistance regulators"/>
    <property type="match status" value="1"/>
</dbReference>
<name>A0ABU1ZZ91_9CORY</name>
<dbReference type="PANTHER" id="PTHR30204:SF90">
    <property type="entry name" value="HTH-TYPE TRANSCRIPTIONAL ACTIVATOR MTA"/>
    <property type="match status" value="1"/>
</dbReference>
<evidence type="ECO:0000313" key="6">
    <source>
        <dbReference type="EMBL" id="MDR7330247.1"/>
    </source>
</evidence>
<keyword evidence="4" id="KW-0804">Transcription</keyword>
<keyword evidence="1" id="KW-0805">Transcription regulation</keyword>
<dbReference type="PROSITE" id="PS50937">
    <property type="entry name" value="HTH_MERR_2"/>
    <property type="match status" value="1"/>
</dbReference>
<dbReference type="RefSeq" id="WP_290195751.1">
    <property type="nucleotide sequence ID" value="NZ_CP047654.1"/>
</dbReference>
<dbReference type="InterPro" id="IPR009061">
    <property type="entry name" value="DNA-bd_dom_put_sf"/>
</dbReference>
<evidence type="ECO:0000256" key="4">
    <source>
        <dbReference type="ARBA" id="ARBA00023163"/>
    </source>
</evidence>
<sequence>MSDHTIGEAADILKVTTRTLRHWDSIGLLTPSRRTTADHRLYSDEDLAVGARILIYRGAGMALADITRVLAEPASAREHLTRQRRLISEKIARLRRMNDTIDILLEENMSTEHTVDAFGDDWPGYAEEAEARWGGTPEWDESQRRARGFTAGDREAFRRRQAEFVELLADAAARGVAPGTAEAAALVDKHLASIEGFYELNRDRQVILARMYAADERFDAAYRGHGAYLKELVDAQARAEGIDPGNANW</sequence>
<dbReference type="SUPFAM" id="SSF46955">
    <property type="entry name" value="Putative DNA-binding domain"/>
    <property type="match status" value="1"/>
</dbReference>
<feature type="domain" description="HTH merR-type" evidence="5">
    <location>
        <begin position="1"/>
        <end position="72"/>
    </location>
</feature>
<dbReference type="InterPro" id="IPR047057">
    <property type="entry name" value="MerR_fam"/>
</dbReference>
<dbReference type="SUPFAM" id="SSF89082">
    <property type="entry name" value="Antibiotic binding domain of TipA-like multidrug resistance regulators"/>
    <property type="match status" value="1"/>
</dbReference>
<keyword evidence="2 6" id="KW-0238">DNA-binding</keyword>
<dbReference type="EMBL" id="JAVDXZ010000001">
    <property type="protein sequence ID" value="MDR7330247.1"/>
    <property type="molecule type" value="Genomic_DNA"/>
</dbReference>
<evidence type="ECO:0000256" key="1">
    <source>
        <dbReference type="ARBA" id="ARBA00023015"/>
    </source>
</evidence>
<dbReference type="InterPro" id="IPR000551">
    <property type="entry name" value="MerR-type_HTH_dom"/>
</dbReference>
<dbReference type="SMART" id="SM00422">
    <property type="entry name" value="HTH_MERR"/>
    <property type="match status" value="1"/>
</dbReference>
<dbReference type="Pfam" id="PF07739">
    <property type="entry name" value="TipAS"/>
    <property type="match status" value="1"/>
</dbReference>
<reference evidence="6" key="1">
    <citation type="submission" date="2023-07" db="EMBL/GenBank/DDBJ databases">
        <title>Sequencing the genomes of 1000 actinobacteria strains.</title>
        <authorList>
            <person name="Klenk H.-P."/>
        </authorList>
    </citation>
    <scope>NUCLEOTIDE SEQUENCE</scope>
    <source>
        <strain evidence="6">DSM 107476</strain>
    </source>
</reference>
<keyword evidence="3" id="KW-0010">Activator</keyword>
<keyword evidence="7" id="KW-1185">Reference proteome</keyword>
<dbReference type="InterPro" id="IPR036244">
    <property type="entry name" value="TipA-like_antibiotic-bd"/>
</dbReference>
<accession>A0ABU1ZZ91</accession>
<organism evidence="6 7">
    <name type="scientific">Corynebacterium guangdongense</name>
    <dbReference type="NCBI Taxonomy" id="1783348"/>
    <lineage>
        <taxon>Bacteria</taxon>
        <taxon>Bacillati</taxon>
        <taxon>Actinomycetota</taxon>
        <taxon>Actinomycetes</taxon>
        <taxon>Mycobacteriales</taxon>
        <taxon>Corynebacteriaceae</taxon>
        <taxon>Corynebacterium</taxon>
    </lineage>
</organism>